<sequence length="296" mass="32816">MGKCDIVTTPMATAKINADLQGNPTDQTKYRSMIGGLMYLTASQPNIAFSTFVCARYQAPPTKKHLKEVKRIFQYLRQSINKGLEWKFLQSNTSNNNNADGTSTSIIPGLVTTEEKAQKKNDVKDRSITNEVDTANIQVSTVSTPVSTVSTHDNTANLSDATVGNGFEVAVSFAEHESKKNVPIVIRWDIFQGNAEVLRIKKVLIKATWKMMKFQSTWLLWLSQTQRQGVGFASYNAVVPPHTCLFAPPTIDLSNSRLKEFQHPKFKGYGPKASKSVCVDTSKEIKKAPDAPINED</sequence>
<organism evidence="1">
    <name type="scientific">Tanacetum cinerariifolium</name>
    <name type="common">Dalmatian daisy</name>
    <name type="synonym">Chrysanthemum cinerariifolium</name>
    <dbReference type="NCBI Taxonomy" id="118510"/>
    <lineage>
        <taxon>Eukaryota</taxon>
        <taxon>Viridiplantae</taxon>
        <taxon>Streptophyta</taxon>
        <taxon>Embryophyta</taxon>
        <taxon>Tracheophyta</taxon>
        <taxon>Spermatophyta</taxon>
        <taxon>Magnoliopsida</taxon>
        <taxon>eudicotyledons</taxon>
        <taxon>Gunneridae</taxon>
        <taxon>Pentapetalae</taxon>
        <taxon>asterids</taxon>
        <taxon>campanulids</taxon>
        <taxon>Asterales</taxon>
        <taxon>Asteraceae</taxon>
        <taxon>Asteroideae</taxon>
        <taxon>Anthemideae</taxon>
        <taxon>Anthemidinae</taxon>
        <taxon>Tanacetum</taxon>
    </lineage>
</organism>
<dbReference type="AlphaFoldDB" id="A0A6L2NS72"/>
<name>A0A6L2NS72_TANCI</name>
<dbReference type="EMBL" id="BKCJ010009639">
    <property type="protein sequence ID" value="GEU87922.1"/>
    <property type="molecule type" value="Genomic_DNA"/>
</dbReference>
<dbReference type="PANTHER" id="PTHR11439">
    <property type="entry name" value="GAG-POL-RELATED RETROTRANSPOSON"/>
    <property type="match status" value="1"/>
</dbReference>
<comment type="caution">
    <text evidence="1">The sequence shown here is derived from an EMBL/GenBank/DDBJ whole genome shotgun (WGS) entry which is preliminary data.</text>
</comment>
<reference evidence="1" key="1">
    <citation type="journal article" date="2019" name="Sci. Rep.">
        <title>Draft genome of Tanacetum cinerariifolium, the natural source of mosquito coil.</title>
        <authorList>
            <person name="Yamashiro T."/>
            <person name="Shiraishi A."/>
            <person name="Satake H."/>
            <person name="Nakayama K."/>
        </authorList>
    </citation>
    <scope>NUCLEOTIDE SEQUENCE</scope>
</reference>
<evidence type="ECO:0000313" key="1">
    <source>
        <dbReference type="EMBL" id="GEU87922.1"/>
    </source>
</evidence>
<dbReference type="PANTHER" id="PTHR11439:SF509">
    <property type="entry name" value="RNA-DIRECTED DNA POLYMERASE"/>
    <property type="match status" value="1"/>
</dbReference>
<proteinExistence type="predicted"/>
<gene>
    <name evidence="1" type="ORF">Tci_059900</name>
</gene>
<protein>
    <submittedName>
        <fullName evidence="1">Ribonuclease H-like domain-containing protein</fullName>
    </submittedName>
</protein>
<accession>A0A6L2NS72</accession>